<evidence type="ECO:0000313" key="3">
    <source>
        <dbReference type="EMBL" id="CBX28112.1"/>
    </source>
</evidence>
<feature type="compositionally biased region" description="Basic residues" evidence="1">
    <location>
        <begin position="70"/>
        <end position="88"/>
    </location>
</feature>
<sequence>MKKDKESDKDELRPEYKRSDFPGGLVRGKYAKRMKESSNVIVLRPEVAEAFPNEEAVNNALLSLIDIAHKTTRPTRRSTGSPKKRASR</sequence>
<feature type="region of interest" description="Disordered" evidence="1">
    <location>
        <begin position="69"/>
        <end position="88"/>
    </location>
</feature>
<accession>E1YBW5</accession>
<feature type="compositionally biased region" description="Basic and acidic residues" evidence="1">
    <location>
        <begin position="1"/>
        <end position="20"/>
    </location>
</feature>
<feature type="region of interest" description="Disordered" evidence="1">
    <location>
        <begin position="1"/>
        <end position="25"/>
    </location>
</feature>
<name>E1YBW5_9BACT</name>
<reference evidence="2" key="1">
    <citation type="journal article" date="2011" name="Environ. Microbiol.">
        <title>Genomic insights into the metabolic potential of the polycyclic aromatic hydrocarbon degrading sulfate-reducing Deltaproteobacterium N47.</title>
        <authorList>
            <person name="Bergmann F."/>
            <person name="Selesi D."/>
            <person name="Weinmaier T."/>
            <person name="Tischler P."/>
            <person name="Rattei T."/>
            <person name="Meckenstock R.U."/>
        </authorList>
    </citation>
    <scope>NUCLEOTIDE SEQUENCE</scope>
</reference>
<evidence type="ECO:0000313" key="2">
    <source>
        <dbReference type="EMBL" id="CBX28059.1"/>
    </source>
</evidence>
<dbReference type="EMBL" id="FR695868">
    <property type="protein sequence ID" value="CBX28112.1"/>
    <property type="molecule type" value="Genomic_DNA"/>
</dbReference>
<dbReference type="EMBL" id="FR695868">
    <property type="protein sequence ID" value="CBX28059.1"/>
    <property type="molecule type" value="Genomic_DNA"/>
</dbReference>
<proteinExistence type="predicted"/>
<protein>
    <submittedName>
        <fullName evidence="2">Uncharacterized protein</fullName>
    </submittedName>
</protein>
<gene>
    <name evidence="2" type="ORF">N47_G33830</name>
    <name evidence="3" type="ORF">N47_G34360</name>
</gene>
<evidence type="ECO:0000256" key="1">
    <source>
        <dbReference type="SAM" id="MobiDB-lite"/>
    </source>
</evidence>
<organism evidence="2">
    <name type="scientific">uncultured Desulfobacterium sp</name>
    <dbReference type="NCBI Taxonomy" id="201089"/>
    <lineage>
        <taxon>Bacteria</taxon>
        <taxon>Pseudomonadati</taxon>
        <taxon>Thermodesulfobacteriota</taxon>
        <taxon>Desulfobacteria</taxon>
        <taxon>Desulfobacterales</taxon>
        <taxon>Desulfobacteriaceae</taxon>
        <taxon>Desulfobacterium</taxon>
        <taxon>environmental samples</taxon>
    </lineage>
</organism>
<dbReference type="AlphaFoldDB" id="E1YBW5"/>